<proteinExistence type="inferred from homology"/>
<dbReference type="InterPro" id="IPR007444">
    <property type="entry name" value="Glucan_biosyn_MdoG_C"/>
</dbReference>
<dbReference type="EMBL" id="CP040818">
    <property type="protein sequence ID" value="QDL93432.1"/>
    <property type="molecule type" value="Genomic_DNA"/>
</dbReference>
<accession>A0A5B8G2M7</accession>
<dbReference type="AlphaFoldDB" id="A0A5B8G2M7"/>
<dbReference type="Gene3D" id="2.60.40.10">
    <property type="entry name" value="Immunoglobulins"/>
    <property type="match status" value="1"/>
</dbReference>
<organism evidence="6 7">
    <name type="scientific">Paroceanicella profunda</name>
    <dbReference type="NCBI Taxonomy" id="2579971"/>
    <lineage>
        <taxon>Bacteria</taxon>
        <taxon>Pseudomonadati</taxon>
        <taxon>Pseudomonadota</taxon>
        <taxon>Alphaproteobacteria</taxon>
        <taxon>Rhodobacterales</taxon>
        <taxon>Paracoccaceae</taxon>
        <taxon>Paroceanicella</taxon>
    </lineage>
</organism>
<dbReference type="Gene3D" id="2.70.98.10">
    <property type="match status" value="1"/>
</dbReference>
<dbReference type="KEGG" id="ppru:FDP22_17575"/>
<keyword evidence="4" id="KW-0574">Periplasm</keyword>
<sequence>MAGPVRRTRAVGGAPGAGAMRARVTGVRAGTLRLRERASIICLHDALSGLKPALAVFAGLSNVPLIDSRTGGACRGGFRSVPVLARRSRARRVDVTSGRELFRRFHVFPVMHPVRRCREPEQGVHFGGVLDEWNLRPPWAWRGPGGDCMNRRNFILSALAGAAVVQGSHVARAREADELAGLSPDDVFARVVERARALSGDSYDDRRMTFNGPFQNLNIRDYQAIRYKPDARVWLNDHLPFQMDLRAPGMVYDRPVTINIVSPEGATPLPFTPDLLEFDPAVFDGANRGRPDANGSSGLSWTGLRLYAPLNRPDGFDDFAIFQGASYFRAIARDTRYGLSARGLAIGTGDQKGEEFPWFSTFWVHRPQPGAQDLRIHALLESASLTGAYDFIIRPGGETTMDIHSVLFPRNEIAQVGVAPLTSMYLFGTDRRSRIDDFRNAVHDSSGLQMVTGHERRLWRPLTNPTTLQTSAFQDLNPTGFGLTQRQRSFDDYQDVKGHYERRPSAWVEPLGDWGEGAVVLVEIPLQNEFNDNIVAFWRPKDPLHAGERYDYSYRLFWSGATRDEMALARVMATRSGSAGSDGNRLYVIDFRGSPAAARDVTPKLEISAGEARNVVVQQLPRDGDVRVAFEYVPGDATSSEFSLFLETPDGPASETWMYRWTT</sequence>
<comment type="pathway">
    <text evidence="2">Glycan metabolism; osmoregulated periplasmic glucan (OPG) biosynthesis.</text>
</comment>
<keyword evidence="7" id="KW-1185">Reference proteome</keyword>
<dbReference type="GO" id="GO:0051274">
    <property type="term" value="P:beta-glucan biosynthetic process"/>
    <property type="evidence" value="ECO:0007669"/>
    <property type="project" value="TreeGrafter"/>
</dbReference>
<dbReference type="GO" id="GO:0030246">
    <property type="term" value="F:carbohydrate binding"/>
    <property type="evidence" value="ECO:0007669"/>
    <property type="project" value="InterPro"/>
</dbReference>
<dbReference type="SUPFAM" id="SSF81296">
    <property type="entry name" value="E set domains"/>
    <property type="match status" value="1"/>
</dbReference>
<dbReference type="PANTHER" id="PTHR30504:SF2">
    <property type="entry name" value="GLUCANS BIOSYNTHESIS PROTEIN G"/>
    <property type="match status" value="1"/>
</dbReference>
<evidence type="ECO:0000256" key="1">
    <source>
        <dbReference type="ARBA" id="ARBA00004418"/>
    </source>
</evidence>
<dbReference type="GO" id="GO:0003824">
    <property type="term" value="F:catalytic activity"/>
    <property type="evidence" value="ECO:0007669"/>
    <property type="project" value="InterPro"/>
</dbReference>
<dbReference type="SUPFAM" id="SSF74650">
    <property type="entry name" value="Galactose mutarotase-like"/>
    <property type="match status" value="1"/>
</dbReference>
<dbReference type="PANTHER" id="PTHR30504">
    <property type="entry name" value="GLUCANS BIOSYNTHESIS PROTEIN"/>
    <property type="match status" value="1"/>
</dbReference>
<dbReference type="InterPro" id="IPR014756">
    <property type="entry name" value="Ig_E-set"/>
</dbReference>
<reference evidence="6 7" key="1">
    <citation type="submission" date="2019-06" db="EMBL/GenBank/DDBJ databases">
        <title>Genome sequence of Rhodobacteraceae bacterium D4M1.</title>
        <authorList>
            <person name="Cao J."/>
        </authorList>
    </citation>
    <scope>NUCLEOTIDE SEQUENCE [LARGE SCALE GENOMIC DNA]</scope>
    <source>
        <strain evidence="6 7">D4M1</strain>
    </source>
</reference>
<name>A0A5B8G2M7_9RHOB</name>
<dbReference type="UniPathway" id="UPA00637"/>
<evidence type="ECO:0000256" key="2">
    <source>
        <dbReference type="ARBA" id="ARBA00005001"/>
    </source>
</evidence>
<evidence type="ECO:0000259" key="5">
    <source>
        <dbReference type="Pfam" id="PF04349"/>
    </source>
</evidence>
<dbReference type="InterPro" id="IPR014438">
    <property type="entry name" value="Glucan_biosyn_MdoG/MdoD"/>
</dbReference>
<dbReference type="OrthoDB" id="9777817at2"/>
<gene>
    <name evidence="6" type="ORF">FDP22_17575</name>
</gene>
<dbReference type="InterPro" id="IPR014718">
    <property type="entry name" value="GH-type_carb-bd"/>
</dbReference>
<feature type="domain" description="Glucan biosynthesis periplasmic MdoG C-terminal" evidence="5">
    <location>
        <begin position="188"/>
        <end position="661"/>
    </location>
</feature>
<evidence type="ECO:0000256" key="3">
    <source>
        <dbReference type="ARBA" id="ARBA00009284"/>
    </source>
</evidence>
<evidence type="ECO:0000313" key="6">
    <source>
        <dbReference type="EMBL" id="QDL93432.1"/>
    </source>
</evidence>
<comment type="subcellular location">
    <subcellularLocation>
        <location evidence="1">Periplasm</location>
    </subcellularLocation>
</comment>
<dbReference type="InterPro" id="IPR011013">
    <property type="entry name" value="Gal_mutarotase_sf_dom"/>
</dbReference>
<dbReference type="Pfam" id="PF04349">
    <property type="entry name" value="MdoG"/>
    <property type="match status" value="1"/>
</dbReference>
<evidence type="ECO:0000256" key="4">
    <source>
        <dbReference type="ARBA" id="ARBA00022764"/>
    </source>
</evidence>
<evidence type="ECO:0000313" key="7">
    <source>
        <dbReference type="Proteomes" id="UP000305888"/>
    </source>
</evidence>
<dbReference type="InterPro" id="IPR013783">
    <property type="entry name" value="Ig-like_fold"/>
</dbReference>
<protein>
    <submittedName>
        <fullName evidence="6">Glucan biosynthesis protein G</fullName>
    </submittedName>
</protein>
<comment type="similarity">
    <text evidence="3">Belongs to the OpgD/OpgG family.</text>
</comment>
<dbReference type="GO" id="GO:0030288">
    <property type="term" value="C:outer membrane-bounded periplasmic space"/>
    <property type="evidence" value="ECO:0007669"/>
    <property type="project" value="TreeGrafter"/>
</dbReference>
<dbReference type="Proteomes" id="UP000305888">
    <property type="component" value="Chromosome"/>
</dbReference>